<comment type="caution">
    <text evidence="1">The sequence shown here is derived from an EMBL/GenBank/DDBJ whole genome shotgun (WGS) entry which is preliminary data.</text>
</comment>
<gene>
    <name evidence="1" type="ORF">CCMSSC00406_0007845</name>
</gene>
<organism evidence="1 2">
    <name type="scientific">Pleurotus cornucopiae</name>
    <name type="common">Cornucopia mushroom</name>
    <dbReference type="NCBI Taxonomy" id="5321"/>
    <lineage>
        <taxon>Eukaryota</taxon>
        <taxon>Fungi</taxon>
        <taxon>Dikarya</taxon>
        <taxon>Basidiomycota</taxon>
        <taxon>Agaricomycotina</taxon>
        <taxon>Agaricomycetes</taxon>
        <taxon>Agaricomycetidae</taxon>
        <taxon>Agaricales</taxon>
        <taxon>Pleurotineae</taxon>
        <taxon>Pleurotaceae</taxon>
        <taxon>Pleurotus</taxon>
    </lineage>
</organism>
<accession>A0ACB7J2P5</accession>
<evidence type="ECO:0000313" key="2">
    <source>
        <dbReference type="Proteomes" id="UP000824881"/>
    </source>
</evidence>
<name>A0ACB7J2P5_PLECO</name>
<reference evidence="1 2" key="1">
    <citation type="journal article" date="2021" name="Appl. Environ. Microbiol.">
        <title>Genetic linkage and physical mapping for an oyster mushroom Pleurotus cornucopiae and QTL analysis for the trait cap color.</title>
        <authorList>
            <person name="Zhang Y."/>
            <person name="Gao W."/>
            <person name="Sonnenberg A."/>
            <person name="Chen Q."/>
            <person name="Zhang J."/>
            <person name="Huang C."/>
        </authorList>
    </citation>
    <scope>NUCLEOTIDE SEQUENCE [LARGE SCALE GENOMIC DNA]</scope>
    <source>
        <strain evidence="1">CCMSSC00406</strain>
    </source>
</reference>
<evidence type="ECO:0000313" key="1">
    <source>
        <dbReference type="EMBL" id="KAG9224381.1"/>
    </source>
</evidence>
<dbReference type="Proteomes" id="UP000824881">
    <property type="component" value="Unassembled WGS sequence"/>
</dbReference>
<sequence>MFSNAAAFSTVALATYAAATPAVVARTEPHPSSSNCGTTTIECCKDVGTATSLESPLKSAFIQHGLVSSLLVALGVVKVVDVVLGVVVDPNVVLGLTCSTVAVGGSCNAQQVCCENVAFNGLVNVGCTAIDIL</sequence>
<protein>
    <submittedName>
        <fullName evidence="1">Uncharacterized protein</fullName>
    </submittedName>
</protein>
<keyword evidence="2" id="KW-1185">Reference proteome</keyword>
<proteinExistence type="predicted"/>
<dbReference type="EMBL" id="WQMT02000004">
    <property type="protein sequence ID" value="KAG9224381.1"/>
    <property type="molecule type" value="Genomic_DNA"/>
</dbReference>